<dbReference type="AlphaFoldDB" id="G3AY12"/>
<dbReference type="KEGG" id="cten:18245463"/>
<comment type="subunit">
    <text evidence="7">Component of the Mediator complex.</text>
</comment>
<keyword evidence="10" id="KW-1185">Reference proteome</keyword>
<evidence type="ECO:0000256" key="7">
    <source>
        <dbReference type="RuleBase" id="RU364145"/>
    </source>
</evidence>
<keyword evidence="6 7" id="KW-0539">Nucleus</keyword>
<evidence type="ECO:0000256" key="8">
    <source>
        <dbReference type="SAM" id="MobiDB-lite"/>
    </source>
</evidence>
<name>G3AY12_CANTC</name>
<dbReference type="STRING" id="590646.G3AY12"/>
<dbReference type="OrthoDB" id="10257275at2759"/>
<dbReference type="HOGENOM" id="CLU_1635333_0_0_1"/>
<gene>
    <name evidence="7" type="primary">MED9</name>
    <name evidence="9" type="ORF">CANTEDRAFT_101353</name>
</gene>
<keyword evidence="3 7" id="KW-0805">Transcription regulation</keyword>
<dbReference type="Proteomes" id="UP000000707">
    <property type="component" value="Unassembled WGS sequence"/>
</dbReference>
<dbReference type="GeneID" id="18245463"/>
<keyword evidence="5 7" id="KW-0804">Transcription</keyword>
<organism evidence="10">
    <name type="scientific">Candida tenuis (strain ATCC 10573 / BCRC 21748 / CBS 615 / JCM 9827 / NBRC 10315 / NRRL Y-1498 / VKM Y-70)</name>
    <name type="common">Yeast</name>
    <name type="synonym">Yamadazyma tenuis</name>
    <dbReference type="NCBI Taxonomy" id="590646"/>
    <lineage>
        <taxon>Eukaryota</taxon>
        <taxon>Fungi</taxon>
        <taxon>Dikarya</taxon>
        <taxon>Ascomycota</taxon>
        <taxon>Saccharomycotina</taxon>
        <taxon>Pichiomycetes</taxon>
        <taxon>Debaryomycetaceae</taxon>
        <taxon>Yamadazyma</taxon>
    </lineage>
</organism>
<sequence length="151" mass="16885">MSSPKEFNFTSPGQALQAIAKDGSPGSPNNLSRSQSRAQSQSPDIAMDIDIPVPEVKPDQLEKLHQQELIPELFGVLHDLQSGILSAKDFDNQVGGIRLKLANIKQYLRDFPGITESVDTRVERIETLRVNNESKLEVMKTFKEKVEAHFK</sequence>
<comment type="similarity">
    <text evidence="2 7">Belongs to the Mediator complex subunit 9 family.</text>
</comment>
<keyword evidence="4 7" id="KW-0010">Activator</keyword>
<evidence type="ECO:0000313" key="10">
    <source>
        <dbReference type="Proteomes" id="UP000000707"/>
    </source>
</evidence>
<evidence type="ECO:0000256" key="3">
    <source>
        <dbReference type="ARBA" id="ARBA00023015"/>
    </source>
</evidence>
<dbReference type="InterPro" id="IPR011425">
    <property type="entry name" value="Med9"/>
</dbReference>
<dbReference type="GO" id="GO:0006357">
    <property type="term" value="P:regulation of transcription by RNA polymerase II"/>
    <property type="evidence" value="ECO:0007669"/>
    <property type="project" value="InterPro"/>
</dbReference>
<evidence type="ECO:0000256" key="6">
    <source>
        <dbReference type="ARBA" id="ARBA00023242"/>
    </source>
</evidence>
<dbReference type="GO" id="GO:0016592">
    <property type="term" value="C:mediator complex"/>
    <property type="evidence" value="ECO:0007669"/>
    <property type="project" value="InterPro"/>
</dbReference>
<evidence type="ECO:0000256" key="2">
    <source>
        <dbReference type="ARBA" id="ARBA00008089"/>
    </source>
</evidence>
<evidence type="ECO:0000256" key="5">
    <source>
        <dbReference type="ARBA" id="ARBA00023163"/>
    </source>
</evidence>
<evidence type="ECO:0000256" key="1">
    <source>
        <dbReference type="ARBA" id="ARBA00004123"/>
    </source>
</evidence>
<dbReference type="GO" id="GO:0003712">
    <property type="term" value="F:transcription coregulator activity"/>
    <property type="evidence" value="ECO:0007669"/>
    <property type="project" value="InterPro"/>
</dbReference>
<comment type="function">
    <text evidence="7">Component of the Mediator complex, a coactivator involved in the regulated transcription of nearly all RNA polymerase II-dependent genes. Mediator functions as a bridge to convey information from gene-specific regulatory proteins to the basal RNA polymerase II transcription machinery. Mediator is recruited to promoters by direct interactions with regulatory proteins and serves as a scaffold for the assembly of a functional preinitiation complex with RNA polymerase II and the general transcription factors.</text>
</comment>
<accession>G3AY12</accession>
<dbReference type="eggNOG" id="ENOG502SFWY">
    <property type="taxonomic scope" value="Eukaryota"/>
</dbReference>
<comment type="subcellular location">
    <subcellularLocation>
        <location evidence="1 7">Nucleus</location>
    </subcellularLocation>
</comment>
<reference evidence="9 10" key="1">
    <citation type="journal article" date="2011" name="Proc. Natl. Acad. Sci. U.S.A.">
        <title>Comparative genomics of xylose-fermenting fungi for enhanced biofuel production.</title>
        <authorList>
            <person name="Wohlbach D.J."/>
            <person name="Kuo A."/>
            <person name="Sato T.K."/>
            <person name="Potts K.M."/>
            <person name="Salamov A.A."/>
            <person name="LaButti K.M."/>
            <person name="Sun H."/>
            <person name="Clum A."/>
            <person name="Pangilinan J.L."/>
            <person name="Lindquist E.A."/>
            <person name="Lucas S."/>
            <person name="Lapidus A."/>
            <person name="Jin M."/>
            <person name="Gunawan C."/>
            <person name="Balan V."/>
            <person name="Dale B.E."/>
            <person name="Jeffries T.W."/>
            <person name="Zinkel R."/>
            <person name="Barry K.W."/>
            <person name="Grigoriev I.V."/>
            <person name="Gasch A.P."/>
        </authorList>
    </citation>
    <scope>NUCLEOTIDE SEQUENCE [LARGE SCALE GENOMIC DNA]</scope>
    <source>
        <strain evidence="10">ATCC 10573 / BCRC 21748 / CBS 615 / JCM 9827 / NBRC 10315 / NRRL Y-1498 / VKM Y-70</strain>
    </source>
</reference>
<evidence type="ECO:0000256" key="4">
    <source>
        <dbReference type="ARBA" id="ARBA00023159"/>
    </source>
</evidence>
<feature type="region of interest" description="Disordered" evidence="8">
    <location>
        <begin position="1"/>
        <end position="51"/>
    </location>
</feature>
<dbReference type="EMBL" id="GL996512">
    <property type="protein sequence ID" value="EGV65747.1"/>
    <property type="molecule type" value="Genomic_DNA"/>
</dbReference>
<protein>
    <recommendedName>
        <fullName evidence="7">Mediator of RNA polymerase II transcription subunit 9</fullName>
    </recommendedName>
    <alternativeName>
        <fullName evidence="7">Mediator complex subunit 9</fullName>
    </alternativeName>
</protein>
<dbReference type="Pfam" id="PF07544">
    <property type="entry name" value="Med9"/>
    <property type="match status" value="1"/>
</dbReference>
<proteinExistence type="inferred from homology"/>
<evidence type="ECO:0000313" key="9">
    <source>
        <dbReference type="EMBL" id="EGV65747.1"/>
    </source>
</evidence>
<feature type="compositionally biased region" description="Low complexity" evidence="8">
    <location>
        <begin position="32"/>
        <end position="42"/>
    </location>
</feature>
<feature type="compositionally biased region" description="Polar residues" evidence="8">
    <location>
        <begin position="1"/>
        <end position="14"/>
    </location>
</feature>